<dbReference type="PANTHER" id="PTHR13040">
    <property type="entry name" value="AUTOPHAGY PROTEIN 5"/>
    <property type="match status" value="1"/>
</dbReference>
<evidence type="ECO:0000256" key="4">
    <source>
        <dbReference type="ARBA" id="ARBA00022843"/>
    </source>
</evidence>
<gene>
    <name evidence="10" type="ORF">ABVK25_002275</name>
</gene>
<dbReference type="InterPro" id="IPR007239">
    <property type="entry name" value="Atg5"/>
</dbReference>
<protein>
    <recommendedName>
        <fullName evidence="6">Autophagy protein 5</fullName>
    </recommendedName>
</protein>
<evidence type="ECO:0000259" key="9">
    <source>
        <dbReference type="Pfam" id="PF20638"/>
    </source>
</evidence>
<evidence type="ECO:0000313" key="10">
    <source>
        <dbReference type="EMBL" id="KAL2057222.1"/>
    </source>
</evidence>
<sequence>MAAESFESSTAMTSTKEAQNLQSSVWDGSLPIEIRLSASECRIYDQADPYLIQYRRLSYLPFLLPRLHAFFGSSLIDPDVIPYDGWFSFEDVPLKWQYPLGLLYDLFSGASPAQASGIASQDRSPTDEQEDHLPWRLTLHFTEWPEQALVRPDAEGKMLHDAFINSVKEADFLRNGTAKGIMSLSKDDSTKLWNAVQDHDFDSFNPISRRLLYAQGAPLRHIPLKIYLPSSPTASEPTSGHLRIVQSLITPISPGSRAPQTIGTALHALLPTLFPSRRTPILAKAVLHGAVVPMSAIVEDVMRAATYLDGWVHLGVVMMG</sequence>
<comment type="caution">
    <text evidence="10">The sequence shown here is derived from an EMBL/GenBank/DDBJ whole genome shotgun (WGS) entry which is preliminary data.</text>
</comment>
<dbReference type="InterPro" id="IPR048940">
    <property type="entry name" value="ATG5_HBR"/>
</dbReference>
<name>A0ABR4BHD6_9LECA</name>
<accession>A0ABR4BHD6</accession>
<dbReference type="InterPro" id="IPR048318">
    <property type="entry name" value="ATG5_UblB"/>
</dbReference>
<keyword evidence="11" id="KW-1185">Reference proteome</keyword>
<keyword evidence="6" id="KW-0472">Membrane</keyword>
<feature type="domain" description="Autophagy protein ATG5 alpha-helical bundle region" evidence="8">
    <location>
        <begin position="157"/>
        <end position="212"/>
    </location>
</feature>
<keyword evidence="5 6" id="KW-0072">Autophagy</keyword>
<dbReference type="Pfam" id="PF04106">
    <property type="entry name" value="ATG5_UblB"/>
    <property type="match status" value="1"/>
</dbReference>
<comment type="subcellular location">
    <subcellularLocation>
        <location evidence="1 6">Preautophagosomal structure membrane</location>
        <topology evidence="1 6">Peripheral membrane protein</topology>
    </subcellularLocation>
</comment>
<dbReference type="Proteomes" id="UP001590951">
    <property type="component" value="Unassembled WGS sequence"/>
</dbReference>
<reference evidence="10 11" key="1">
    <citation type="submission" date="2024-09" db="EMBL/GenBank/DDBJ databases">
        <title>Rethinking Asexuality: The Enigmatic Case of Functional Sexual Genes in Lepraria (Stereocaulaceae).</title>
        <authorList>
            <person name="Doellman M."/>
            <person name="Sun Y."/>
            <person name="Barcenas-Pena A."/>
            <person name="Lumbsch H.T."/>
            <person name="Grewe F."/>
        </authorList>
    </citation>
    <scope>NUCLEOTIDE SEQUENCE [LARGE SCALE GENOMIC DNA]</scope>
    <source>
        <strain evidence="10 11">Grewe 0041</strain>
    </source>
</reference>
<dbReference type="Pfam" id="PF20637">
    <property type="entry name" value="ATG5_HBR"/>
    <property type="match status" value="1"/>
</dbReference>
<proteinExistence type="inferred from homology"/>
<keyword evidence="4 6" id="KW-0832">Ubl conjugation</keyword>
<evidence type="ECO:0000256" key="6">
    <source>
        <dbReference type="RuleBase" id="RU361202"/>
    </source>
</evidence>
<evidence type="ECO:0000256" key="3">
    <source>
        <dbReference type="ARBA" id="ARBA00022499"/>
    </source>
</evidence>
<evidence type="ECO:0000259" key="7">
    <source>
        <dbReference type="Pfam" id="PF04106"/>
    </source>
</evidence>
<dbReference type="Gene3D" id="3.10.20.90">
    <property type="entry name" value="Phosphatidylinositol 3-kinase Catalytic Subunit, Chain A, domain 1"/>
    <property type="match status" value="1"/>
</dbReference>
<evidence type="ECO:0000256" key="1">
    <source>
        <dbReference type="ARBA" id="ARBA00004623"/>
    </source>
</evidence>
<comment type="subunit">
    <text evidence="6">Conjugated with ATG12.</text>
</comment>
<evidence type="ECO:0000256" key="5">
    <source>
        <dbReference type="ARBA" id="ARBA00023006"/>
    </source>
</evidence>
<comment type="function">
    <text evidence="6">Involved in cytoplasm to vacuole transport (Cvt) and autophagic vesicle formation.</text>
</comment>
<dbReference type="InterPro" id="IPR042527">
    <property type="entry name" value="Atg5_UblA_dom_sf"/>
</dbReference>
<feature type="domain" description="Autophagy protein ATG5 UblA" evidence="9">
    <location>
        <begin position="25"/>
        <end position="141"/>
    </location>
</feature>
<dbReference type="Gene3D" id="1.10.246.190">
    <property type="entry name" value="Autophagy protein Apg5, helix rich domain"/>
    <property type="match status" value="1"/>
</dbReference>
<dbReference type="Pfam" id="PF20638">
    <property type="entry name" value="ATG5_UblA"/>
    <property type="match status" value="1"/>
</dbReference>
<dbReference type="InterPro" id="IPR042526">
    <property type="entry name" value="Atg5_HR"/>
</dbReference>
<dbReference type="Gene3D" id="3.10.20.620">
    <property type="match status" value="1"/>
</dbReference>
<feature type="domain" description="Autophagy protein ATG5 UblB" evidence="7">
    <location>
        <begin position="221"/>
        <end position="316"/>
    </location>
</feature>
<keyword evidence="6" id="KW-0813">Transport</keyword>
<keyword evidence="3 6" id="KW-1017">Isopeptide bond</keyword>
<evidence type="ECO:0000313" key="11">
    <source>
        <dbReference type="Proteomes" id="UP001590951"/>
    </source>
</evidence>
<organism evidence="10 11">
    <name type="scientific">Lepraria finkii</name>
    <dbReference type="NCBI Taxonomy" id="1340010"/>
    <lineage>
        <taxon>Eukaryota</taxon>
        <taxon>Fungi</taxon>
        <taxon>Dikarya</taxon>
        <taxon>Ascomycota</taxon>
        <taxon>Pezizomycotina</taxon>
        <taxon>Lecanoromycetes</taxon>
        <taxon>OSLEUM clade</taxon>
        <taxon>Lecanoromycetidae</taxon>
        <taxon>Lecanorales</taxon>
        <taxon>Lecanorineae</taxon>
        <taxon>Stereocaulaceae</taxon>
        <taxon>Lepraria</taxon>
    </lineage>
</organism>
<evidence type="ECO:0000256" key="2">
    <source>
        <dbReference type="ARBA" id="ARBA00006910"/>
    </source>
</evidence>
<dbReference type="PANTHER" id="PTHR13040:SF2">
    <property type="entry name" value="AUTOPHAGY PROTEIN 5"/>
    <property type="match status" value="1"/>
</dbReference>
<comment type="similarity">
    <text evidence="2 6">Belongs to the ATG5 family.</text>
</comment>
<dbReference type="InterPro" id="IPR048939">
    <property type="entry name" value="ATG5_UblA"/>
</dbReference>
<evidence type="ECO:0000259" key="8">
    <source>
        <dbReference type="Pfam" id="PF20637"/>
    </source>
</evidence>
<dbReference type="EMBL" id="JBHFEH010000005">
    <property type="protein sequence ID" value="KAL2057222.1"/>
    <property type="molecule type" value="Genomic_DNA"/>
</dbReference>